<reference evidence="1" key="1">
    <citation type="submission" date="2023-10" db="EMBL/GenBank/DDBJ databases">
        <title>Genome assembly of Pristionchus species.</title>
        <authorList>
            <person name="Yoshida K."/>
            <person name="Sommer R.J."/>
        </authorList>
    </citation>
    <scope>NUCLEOTIDE SEQUENCE</scope>
    <source>
        <strain evidence="1">RS5133</strain>
    </source>
</reference>
<proteinExistence type="predicted"/>
<dbReference type="AlphaFoldDB" id="A0AAV5WFS8"/>
<feature type="non-terminal residue" evidence="1">
    <location>
        <position position="1"/>
    </location>
</feature>
<sequence length="87" mass="10225">FRPRFTIVHGEFDMGNSVSIRSYYVFTSLLRRNRQRKIGRVDLSGPVEILNGRTLVMRLWINYSSRGWLGSCRIQWHICPISVANIR</sequence>
<gene>
    <name evidence="1" type="ORF">PFISCL1PPCAC_20876</name>
</gene>
<dbReference type="Proteomes" id="UP001432322">
    <property type="component" value="Unassembled WGS sequence"/>
</dbReference>
<keyword evidence="2" id="KW-1185">Reference proteome</keyword>
<dbReference type="EMBL" id="BTSY01000005">
    <property type="protein sequence ID" value="GMT29579.1"/>
    <property type="molecule type" value="Genomic_DNA"/>
</dbReference>
<evidence type="ECO:0000313" key="1">
    <source>
        <dbReference type="EMBL" id="GMT29579.1"/>
    </source>
</evidence>
<feature type="non-terminal residue" evidence="1">
    <location>
        <position position="87"/>
    </location>
</feature>
<evidence type="ECO:0000313" key="2">
    <source>
        <dbReference type="Proteomes" id="UP001432322"/>
    </source>
</evidence>
<organism evidence="1 2">
    <name type="scientific">Pristionchus fissidentatus</name>
    <dbReference type="NCBI Taxonomy" id="1538716"/>
    <lineage>
        <taxon>Eukaryota</taxon>
        <taxon>Metazoa</taxon>
        <taxon>Ecdysozoa</taxon>
        <taxon>Nematoda</taxon>
        <taxon>Chromadorea</taxon>
        <taxon>Rhabditida</taxon>
        <taxon>Rhabditina</taxon>
        <taxon>Diplogasteromorpha</taxon>
        <taxon>Diplogasteroidea</taxon>
        <taxon>Neodiplogasteridae</taxon>
        <taxon>Pristionchus</taxon>
    </lineage>
</organism>
<name>A0AAV5WFS8_9BILA</name>
<protein>
    <submittedName>
        <fullName evidence="1">Uncharacterized protein</fullName>
    </submittedName>
</protein>
<comment type="caution">
    <text evidence="1">The sequence shown here is derived from an EMBL/GenBank/DDBJ whole genome shotgun (WGS) entry which is preliminary data.</text>
</comment>
<accession>A0AAV5WFS8</accession>